<dbReference type="GO" id="GO:0031177">
    <property type="term" value="F:phosphopantetheine binding"/>
    <property type="evidence" value="ECO:0007669"/>
    <property type="project" value="InterPro"/>
</dbReference>
<evidence type="ECO:0000256" key="4">
    <source>
        <dbReference type="ARBA" id="ARBA00023268"/>
    </source>
</evidence>
<dbReference type="InterPro" id="IPR016035">
    <property type="entry name" value="Acyl_Trfase/lysoPLipase"/>
</dbReference>
<protein>
    <recommendedName>
        <fullName evidence="5">6-methylsalicylic acid synthase</fullName>
        <ecNumber evidence="5">2.3.1.165</ecNumber>
    </recommendedName>
</protein>
<dbReference type="Pfam" id="PF00550">
    <property type="entry name" value="PP-binding"/>
    <property type="match status" value="1"/>
</dbReference>
<dbReference type="SMART" id="SM00822">
    <property type="entry name" value="PKS_KR"/>
    <property type="match status" value="1"/>
</dbReference>
<name>A0A9P4LWX6_9PEZI</name>
<evidence type="ECO:0000256" key="7">
    <source>
        <dbReference type="SAM" id="MobiDB-lite"/>
    </source>
</evidence>
<dbReference type="InterPro" id="IPR001227">
    <property type="entry name" value="Ac_transferase_dom_sf"/>
</dbReference>
<dbReference type="Gene3D" id="3.40.50.720">
    <property type="entry name" value="NAD(P)-binding Rossmann-like Domain"/>
    <property type="match status" value="1"/>
</dbReference>
<dbReference type="PROSITE" id="PS00606">
    <property type="entry name" value="KS3_1"/>
    <property type="match status" value="1"/>
</dbReference>
<dbReference type="Pfam" id="PF16197">
    <property type="entry name" value="KAsynt_C_assoc"/>
    <property type="match status" value="1"/>
</dbReference>
<feature type="region of interest" description="N-terminal hotdog fold" evidence="6">
    <location>
        <begin position="923"/>
        <end position="1040"/>
    </location>
</feature>
<feature type="domain" description="Carrier" evidence="8">
    <location>
        <begin position="1696"/>
        <end position="1771"/>
    </location>
</feature>
<keyword evidence="2" id="KW-0597">Phosphoprotein</keyword>
<dbReference type="Proteomes" id="UP000799776">
    <property type="component" value="Unassembled WGS sequence"/>
</dbReference>
<dbReference type="Pfam" id="PF00698">
    <property type="entry name" value="Acyl_transf_1"/>
    <property type="match status" value="1"/>
</dbReference>
<dbReference type="Gene3D" id="3.40.47.10">
    <property type="match status" value="1"/>
</dbReference>
<dbReference type="InterPro" id="IPR020806">
    <property type="entry name" value="PKS_PP-bd"/>
</dbReference>
<dbReference type="SUPFAM" id="SSF47336">
    <property type="entry name" value="ACP-like"/>
    <property type="match status" value="1"/>
</dbReference>
<dbReference type="Pfam" id="PF08659">
    <property type="entry name" value="KR"/>
    <property type="match status" value="1"/>
</dbReference>
<dbReference type="InterPro" id="IPR057326">
    <property type="entry name" value="KR_dom"/>
</dbReference>
<dbReference type="InterPro" id="IPR009081">
    <property type="entry name" value="PP-bd_ACP"/>
</dbReference>
<evidence type="ECO:0000259" key="9">
    <source>
        <dbReference type="PROSITE" id="PS52004"/>
    </source>
</evidence>
<dbReference type="PANTHER" id="PTHR43775">
    <property type="entry name" value="FATTY ACID SYNTHASE"/>
    <property type="match status" value="1"/>
</dbReference>
<dbReference type="InterPro" id="IPR016036">
    <property type="entry name" value="Malonyl_transacylase_ACP-bd"/>
</dbReference>
<accession>A0A9P4LWX6</accession>
<comment type="caution">
    <text evidence="11">The sequence shown here is derived from an EMBL/GenBank/DDBJ whole genome shotgun (WGS) entry which is preliminary data.</text>
</comment>
<dbReference type="Pfam" id="PF02801">
    <property type="entry name" value="Ketoacyl-synt_C"/>
    <property type="match status" value="1"/>
</dbReference>
<dbReference type="SUPFAM" id="SSF51735">
    <property type="entry name" value="NAD(P)-binding Rossmann-fold domains"/>
    <property type="match status" value="2"/>
</dbReference>
<dbReference type="GO" id="GO:0050641">
    <property type="term" value="F:6-methylsalicylic acid synthase activity"/>
    <property type="evidence" value="ECO:0007669"/>
    <property type="project" value="UniProtKB-EC"/>
</dbReference>
<keyword evidence="12" id="KW-1185">Reference proteome</keyword>
<dbReference type="InterPro" id="IPR036291">
    <property type="entry name" value="NAD(P)-bd_dom_sf"/>
</dbReference>
<feature type="region of interest" description="C-terminal hotdog fold" evidence="6">
    <location>
        <begin position="1055"/>
        <end position="1197"/>
    </location>
</feature>
<evidence type="ECO:0000256" key="5">
    <source>
        <dbReference type="ARBA" id="ARBA00038879"/>
    </source>
</evidence>
<organism evidence="11 12">
    <name type="scientific">Saccharata proteae CBS 121410</name>
    <dbReference type="NCBI Taxonomy" id="1314787"/>
    <lineage>
        <taxon>Eukaryota</taxon>
        <taxon>Fungi</taxon>
        <taxon>Dikarya</taxon>
        <taxon>Ascomycota</taxon>
        <taxon>Pezizomycotina</taxon>
        <taxon>Dothideomycetes</taxon>
        <taxon>Dothideomycetes incertae sedis</taxon>
        <taxon>Botryosphaeriales</taxon>
        <taxon>Saccharataceae</taxon>
        <taxon>Saccharata</taxon>
    </lineage>
</organism>
<evidence type="ECO:0000313" key="12">
    <source>
        <dbReference type="Proteomes" id="UP000799776"/>
    </source>
</evidence>
<evidence type="ECO:0000256" key="1">
    <source>
        <dbReference type="ARBA" id="ARBA00022450"/>
    </source>
</evidence>
<dbReference type="GO" id="GO:0004312">
    <property type="term" value="F:fatty acid synthase activity"/>
    <property type="evidence" value="ECO:0007669"/>
    <property type="project" value="TreeGrafter"/>
</dbReference>
<dbReference type="SMART" id="SM01294">
    <property type="entry name" value="PKS_PP_betabranch"/>
    <property type="match status" value="1"/>
</dbReference>
<dbReference type="CDD" id="cd05274">
    <property type="entry name" value="KR_FAS_SDR_x"/>
    <property type="match status" value="1"/>
</dbReference>
<dbReference type="PANTHER" id="PTHR43775:SF22">
    <property type="entry name" value="SYNTHASE, PUTATIVE (JCVI)-RELATED"/>
    <property type="match status" value="1"/>
</dbReference>
<evidence type="ECO:0000313" key="11">
    <source>
        <dbReference type="EMBL" id="KAF2087497.1"/>
    </source>
</evidence>
<keyword evidence="4" id="KW-0511">Multifunctional enzyme</keyword>
<dbReference type="Pfam" id="PF00109">
    <property type="entry name" value="ketoacyl-synt"/>
    <property type="match status" value="1"/>
</dbReference>
<reference evidence="11" key="1">
    <citation type="journal article" date="2020" name="Stud. Mycol.">
        <title>101 Dothideomycetes genomes: a test case for predicting lifestyles and emergence of pathogens.</title>
        <authorList>
            <person name="Haridas S."/>
            <person name="Albert R."/>
            <person name="Binder M."/>
            <person name="Bloem J."/>
            <person name="Labutti K."/>
            <person name="Salamov A."/>
            <person name="Andreopoulos B."/>
            <person name="Baker S."/>
            <person name="Barry K."/>
            <person name="Bills G."/>
            <person name="Bluhm B."/>
            <person name="Cannon C."/>
            <person name="Castanera R."/>
            <person name="Culley D."/>
            <person name="Daum C."/>
            <person name="Ezra D."/>
            <person name="Gonzalez J."/>
            <person name="Henrissat B."/>
            <person name="Kuo A."/>
            <person name="Liang C."/>
            <person name="Lipzen A."/>
            <person name="Lutzoni F."/>
            <person name="Magnuson J."/>
            <person name="Mondo S."/>
            <person name="Nolan M."/>
            <person name="Ohm R."/>
            <person name="Pangilinan J."/>
            <person name="Park H.-J."/>
            <person name="Ramirez L."/>
            <person name="Alfaro M."/>
            <person name="Sun H."/>
            <person name="Tritt A."/>
            <person name="Yoshinaga Y."/>
            <person name="Zwiers L.-H."/>
            <person name="Turgeon B."/>
            <person name="Goodwin S."/>
            <person name="Spatafora J."/>
            <person name="Crous P."/>
            <person name="Grigoriev I."/>
        </authorList>
    </citation>
    <scope>NUCLEOTIDE SEQUENCE</scope>
    <source>
        <strain evidence="11">CBS 121410</strain>
    </source>
</reference>
<evidence type="ECO:0000256" key="6">
    <source>
        <dbReference type="PROSITE-ProRule" id="PRU01363"/>
    </source>
</evidence>
<dbReference type="CDD" id="cd00833">
    <property type="entry name" value="PKS"/>
    <property type="match status" value="1"/>
</dbReference>
<dbReference type="SUPFAM" id="SSF55048">
    <property type="entry name" value="Probable ACP-binding domain of malonyl-CoA ACP transacylase"/>
    <property type="match status" value="1"/>
</dbReference>
<dbReference type="GO" id="GO:0006633">
    <property type="term" value="P:fatty acid biosynthetic process"/>
    <property type="evidence" value="ECO:0007669"/>
    <property type="project" value="InterPro"/>
</dbReference>
<dbReference type="GO" id="GO:0044550">
    <property type="term" value="P:secondary metabolite biosynthetic process"/>
    <property type="evidence" value="ECO:0007669"/>
    <property type="project" value="TreeGrafter"/>
</dbReference>
<keyword evidence="1" id="KW-0596">Phosphopantetheine</keyword>
<dbReference type="OrthoDB" id="5334845at2759"/>
<feature type="domain" description="Ketosynthase family 3 (KS3)" evidence="9">
    <location>
        <begin position="27"/>
        <end position="452"/>
    </location>
</feature>
<feature type="active site" description="Proton acceptor; for dehydratase activity" evidence="6">
    <location>
        <position position="955"/>
    </location>
</feature>
<dbReference type="PROSITE" id="PS52004">
    <property type="entry name" value="KS3_2"/>
    <property type="match status" value="1"/>
</dbReference>
<dbReference type="InterPro" id="IPR032821">
    <property type="entry name" value="PKS_assoc"/>
</dbReference>
<dbReference type="Gene3D" id="3.30.70.250">
    <property type="entry name" value="Malonyl-CoA ACP transacylase, ACP-binding"/>
    <property type="match status" value="1"/>
</dbReference>
<evidence type="ECO:0000256" key="2">
    <source>
        <dbReference type="ARBA" id="ARBA00022553"/>
    </source>
</evidence>
<dbReference type="Gene3D" id="3.40.366.10">
    <property type="entry name" value="Malonyl-Coenzyme A Acyl Carrier Protein, domain 2"/>
    <property type="match status" value="1"/>
</dbReference>
<dbReference type="SMART" id="SM00825">
    <property type="entry name" value="PKS_KS"/>
    <property type="match status" value="1"/>
</dbReference>
<evidence type="ECO:0000259" key="8">
    <source>
        <dbReference type="PROSITE" id="PS50075"/>
    </source>
</evidence>
<dbReference type="InterPro" id="IPR016039">
    <property type="entry name" value="Thiolase-like"/>
</dbReference>
<dbReference type="InterPro" id="IPR014043">
    <property type="entry name" value="Acyl_transferase_dom"/>
</dbReference>
<gene>
    <name evidence="11" type="ORF">K490DRAFT_42290</name>
</gene>
<feature type="active site" description="Proton donor; for dehydratase activity" evidence="6">
    <location>
        <position position="1116"/>
    </location>
</feature>
<dbReference type="EC" id="2.3.1.165" evidence="5"/>
<dbReference type="InterPro" id="IPR014031">
    <property type="entry name" value="Ketoacyl_synth_C"/>
</dbReference>
<dbReference type="InterPro" id="IPR050091">
    <property type="entry name" value="PKS_NRPS_Biosynth_Enz"/>
</dbReference>
<dbReference type="InterPro" id="IPR018201">
    <property type="entry name" value="Ketoacyl_synth_AS"/>
</dbReference>
<dbReference type="GO" id="GO:0004315">
    <property type="term" value="F:3-oxoacyl-[acyl-carrier-protein] synthase activity"/>
    <property type="evidence" value="ECO:0007669"/>
    <property type="project" value="InterPro"/>
</dbReference>
<dbReference type="Gene3D" id="1.10.1200.10">
    <property type="entry name" value="ACP-like"/>
    <property type="match status" value="1"/>
</dbReference>
<evidence type="ECO:0000259" key="10">
    <source>
        <dbReference type="PROSITE" id="PS52019"/>
    </source>
</evidence>
<dbReference type="PROSITE" id="PS52019">
    <property type="entry name" value="PKS_MFAS_DH"/>
    <property type="match status" value="1"/>
</dbReference>
<dbReference type="InterPro" id="IPR049552">
    <property type="entry name" value="PKS_DH_N"/>
</dbReference>
<dbReference type="PROSITE" id="PS50075">
    <property type="entry name" value="CARRIER"/>
    <property type="match status" value="1"/>
</dbReference>
<dbReference type="InterPro" id="IPR014030">
    <property type="entry name" value="Ketoacyl_synth_N"/>
</dbReference>
<keyword evidence="3" id="KW-0808">Transferase</keyword>
<dbReference type="EMBL" id="ML978720">
    <property type="protein sequence ID" value="KAF2087497.1"/>
    <property type="molecule type" value="Genomic_DNA"/>
</dbReference>
<dbReference type="InterPro" id="IPR036736">
    <property type="entry name" value="ACP-like_sf"/>
</dbReference>
<dbReference type="InterPro" id="IPR042104">
    <property type="entry name" value="PKS_dehydratase_sf"/>
</dbReference>
<dbReference type="Pfam" id="PF21089">
    <property type="entry name" value="PKS_DH_N"/>
    <property type="match status" value="1"/>
</dbReference>
<dbReference type="SUPFAM" id="SSF52151">
    <property type="entry name" value="FabD/lysophospholipase-like"/>
    <property type="match status" value="1"/>
</dbReference>
<feature type="domain" description="PKS/mFAS DH" evidence="10">
    <location>
        <begin position="923"/>
        <end position="1197"/>
    </location>
</feature>
<dbReference type="InterPro" id="IPR013968">
    <property type="entry name" value="PKS_KR"/>
</dbReference>
<dbReference type="InterPro" id="IPR049900">
    <property type="entry name" value="PKS_mFAS_DH"/>
</dbReference>
<proteinExistence type="predicted"/>
<dbReference type="Gene3D" id="3.10.129.110">
    <property type="entry name" value="Polyketide synthase dehydratase"/>
    <property type="match status" value="1"/>
</dbReference>
<feature type="region of interest" description="Disordered" evidence="7">
    <location>
        <begin position="1672"/>
        <end position="1692"/>
    </location>
</feature>
<evidence type="ECO:0000256" key="3">
    <source>
        <dbReference type="ARBA" id="ARBA00022679"/>
    </source>
</evidence>
<dbReference type="SMART" id="SM00823">
    <property type="entry name" value="PKS_PP"/>
    <property type="match status" value="1"/>
</dbReference>
<dbReference type="InterPro" id="IPR020841">
    <property type="entry name" value="PKS_Beta-ketoAc_synthase_dom"/>
</dbReference>
<dbReference type="SUPFAM" id="SSF53901">
    <property type="entry name" value="Thiolase-like"/>
    <property type="match status" value="1"/>
</dbReference>
<sequence length="1776" mass="192613">MQVGLFASFFESLKRKWSVDKHKQPKTDDVAIVGMGCRTAGGNNSPETLWKFLMDKKDASGEVPRQRWEPWLRRDARNAKEIAQTISKGYFLDHLENFDAAFFGISPKEAEQMDPHQRLALEITWEALENAGIDPRTLSGSDTAVYMGIDSDDYSRLLMEDIPNIEPWMGIGTAAHGVANRISYHLDLMGPSSAVDAACASSLVAVHLGRQAILAGESKVAIVGGVNVLCAPALTRMLGKAGALSPDGVCLSFDDAACGYARGEGGAVIILKKLSEAIADDDNILAVLKGSAIAQDGKTNGIMAPNAKAQELVARQALERASIDPLTVGYVEAHATSTSLGDPTEVSAISAVYGAGRPANDPAAIGSIKPNVGHLEAAAGAIGFVKAVLAVNKGVLAPQTRLKKLNTRIDWDKSGLQVVRESTKWSRSDGPRRAAVCSYGYGGTVSHAIIEQSTVDNSSDSINGQDEEANGPVILTFSATQEKRLAAQAAAHRDWLSSAGKDENLKAIASTLAQRRTHHDFRVALAVDSHDDAVRALEAYLKGASNEWLADGRVFGKDTKKDSVWVFSGHGAQWPDMGKELLKNSIFYNTVSSLDRVVQAESGFSAINALETGNFDASDKVQVLTYCVQIGLALVLKSKGVEPQAIVGHSVGEIAAAVAAGCLSPEEGALIVTRRATLYRNVKGLGGMALVNLSFAKATAELKGRKDIVAAIDSSPSSCVISGEKAALLKYVDNLKSRGVKTFEVKTDVAFHSPMLERLSQPLANALSKSLHPRPAEIPLYSTSHKDPRSNALRGVDYWVNNMTQPVWLTSAINAAVDDGYRLFLEVSSHPILLHSINEIVAEREVEEYATIPTMRRKMPAEKQIAHAIAQLYTKGAHIEFNAQFGRRWSPTVPGTQWAHKPYWREVETGPTGGAVTHDVDKHTLLGQRIPVAGTNQVVYTTKLDDKTKPFPGSHPLDGTEIIPAAVYVNTFHHATGCSEFTDIMLRIPVAMSSEPREVQIVVQDSEIKVASRLQQSDASAENTWISHSSGRWSASSPLKTEEVLDVEAIKKRIGTVLPNNFSVEYLSKIGVAGMAFPWGVTEHYGNTKEMIVKVDADPNTTSPTWDPYSWAPLLDAATSVGSTIWFDNPKLRIVGQIDKVSLYSPDPLPKVGYLYVEEASDAKSPAVHVSVLNEAGQLLAKFQSMRCPEVEATSGGNGSINGLVHQIAWVPPKFAEKPLTFSDIALISDDATTLNLYSQQLQKSVKNVFKLERAEELQQQKVLSALGNKNSAVVYVPGSVASLDNVASKVEQFIWEVVTIVKLVANTQLPTKVFVVTNSVFEGESMTALAHGPLYGLSRIVASEHPELWGGLIDNEGPLLPMLALKYVHEQDIVRVHDGLPRVARMRPLTKEQRHEPTTTKTLLPKPEGTYIITGGLGALGLEVCDFLVEKGARRVVLISRRALPPRRKWDSAPEEMKVLLQRLQLLEKLGATIYSVSIDIGAEDAHEQLLNKLDQLSLPPVLGVVHAAGVLEDSLVLETTRDSFARVLSPKISGALTLHRAFPPASLDFFVLFSSIGQLVGTSGQSSYGSGNAFLDTLAVHRRNQGDNAVAFQWTAWRSLGMATSTDFLTVELQSKGITDITRDEAFRAWEHLSKYDMSGAVVGRTLPLEEGEPIAVPILEQVVVRKASSRAGAPDAETKDTESMPTSPQEQKAWLSVKIRESIAAVLMIDDIDEIDARANVSDLGVDSVMTVTLRLKLQSALKVKVPPTLTWNHPTVNHLVEWFFKKFNEDKA</sequence>
<dbReference type="SMART" id="SM00827">
    <property type="entry name" value="PKS_AT"/>
    <property type="match status" value="1"/>
</dbReference>